<dbReference type="EMBL" id="OCNJ01000013">
    <property type="protein sequence ID" value="SOE00682.1"/>
    <property type="molecule type" value="Genomic_DNA"/>
</dbReference>
<reference evidence="1 2" key="1">
    <citation type="submission" date="2017-09" db="EMBL/GenBank/DDBJ databases">
        <authorList>
            <person name="Ehlers B."/>
            <person name="Leendertz F.H."/>
        </authorList>
    </citation>
    <scope>NUCLEOTIDE SEQUENCE [LARGE SCALE GENOMIC DNA]</scope>
    <source>
        <strain evidence="1 2">USBA 140</strain>
    </source>
</reference>
<organism evidence="1 2">
    <name type="scientific">Caenispirillum bisanense</name>
    <dbReference type="NCBI Taxonomy" id="414052"/>
    <lineage>
        <taxon>Bacteria</taxon>
        <taxon>Pseudomonadati</taxon>
        <taxon>Pseudomonadota</taxon>
        <taxon>Alphaproteobacteria</taxon>
        <taxon>Rhodospirillales</taxon>
        <taxon>Novispirillaceae</taxon>
        <taxon>Caenispirillum</taxon>
    </lineage>
</organism>
<evidence type="ECO:0000313" key="2">
    <source>
        <dbReference type="Proteomes" id="UP000219621"/>
    </source>
</evidence>
<name>A0A286GYY6_9PROT</name>
<gene>
    <name evidence="1" type="ORF">SAMN05421508_11397</name>
</gene>
<dbReference type="OrthoDB" id="8686982at2"/>
<proteinExistence type="predicted"/>
<evidence type="ECO:0000313" key="1">
    <source>
        <dbReference type="EMBL" id="SOE00682.1"/>
    </source>
</evidence>
<keyword evidence="2" id="KW-1185">Reference proteome</keyword>
<sequence length="128" mass="13929">MKFILTEDRRATIDVSAKLPNDKGGMSEFKMKVTYRVLADDEFQELAGNKASDSVVERLAALQRNVDADVLKATVVDWTAPDLVDEAGEPVPFSADALAKICAHVVPLRTAMAAGYVRVHNGEGVRKN</sequence>
<dbReference type="RefSeq" id="WP_097281321.1">
    <property type="nucleotide sequence ID" value="NZ_OCNJ01000013.1"/>
</dbReference>
<accession>A0A286GYY6</accession>
<dbReference type="AlphaFoldDB" id="A0A286GYY6"/>
<protein>
    <submittedName>
        <fullName evidence="1">Uncharacterized protein</fullName>
    </submittedName>
</protein>
<dbReference type="Proteomes" id="UP000219621">
    <property type="component" value="Unassembled WGS sequence"/>
</dbReference>